<keyword evidence="3" id="KW-1185">Reference proteome</keyword>
<dbReference type="AlphaFoldDB" id="A0A0P6XBW1"/>
<proteinExistence type="predicted"/>
<name>A0A0P6XBW1_9CHLR</name>
<accession>A0A0P6XBW1</accession>
<dbReference type="Gene3D" id="3.10.450.50">
    <property type="match status" value="1"/>
</dbReference>
<sequence length="134" mass="14999">MNIQEENINIVKSLYEAFGKRDINRILAMLHPDVEWGEPSNPFNPAGGTHHGHAGFLEWANIGRQSEEILVLQPIKMLTDHDSVAVVGTMKCLALPTGKTYESDFVHLVTIEAGKVTKFQEFFDTYLAGEAFRP</sequence>
<dbReference type="PANTHER" id="PTHR41252:SF1">
    <property type="entry name" value="BLR2505 PROTEIN"/>
    <property type="match status" value="1"/>
</dbReference>
<dbReference type="OrthoDB" id="7876517at2"/>
<dbReference type="InterPro" id="IPR037401">
    <property type="entry name" value="SnoaL-like"/>
</dbReference>
<feature type="domain" description="SnoaL-like" evidence="1">
    <location>
        <begin position="11"/>
        <end position="118"/>
    </location>
</feature>
<evidence type="ECO:0000313" key="2">
    <source>
        <dbReference type="EMBL" id="KPL77273.1"/>
    </source>
</evidence>
<organism evidence="2 3">
    <name type="scientific">Ornatilinea apprima</name>
    <dbReference type="NCBI Taxonomy" id="1134406"/>
    <lineage>
        <taxon>Bacteria</taxon>
        <taxon>Bacillati</taxon>
        <taxon>Chloroflexota</taxon>
        <taxon>Anaerolineae</taxon>
        <taxon>Anaerolineales</taxon>
        <taxon>Anaerolineaceae</taxon>
        <taxon>Ornatilinea</taxon>
    </lineage>
</organism>
<evidence type="ECO:0000313" key="3">
    <source>
        <dbReference type="Proteomes" id="UP000050417"/>
    </source>
</evidence>
<dbReference type="STRING" id="1134406.ADN00_09045"/>
<dbReference type="InterPro" id="IPR032710">
    <property type="entry name" value="NTF2-like_dom_sf"/>
</dbReference>
<protein>
    <recommendedName>
        <fullName evidence="1">SnoaL-like domain-containing protein</fullName>
    </recommendedName>
</protein>
<reference evidence="2 3" key="1">
    <citation type="submission" date="2015-07" db="EMBL/GenBank/DDBJ databases">
        <title>Genome sequence of Ornatilinea apprima DSM 23815.</title>
        <authorList>
            <person name="Hemp J."/>
            <person name="Ward L.M."/>
            <person name="Pace L.A."/>
            <person name="Fischer W.W."/>
        </authorList>
    </citation>
    <scope>NUCLEOTIDE SEQUENCE [LARGE SCALE GENOMIC DNA]</scope>
    <source>
        <strain evidence="2 3">P3M-1</strain>
    </source>
</reference>
<gene>
    <name evidence="2" type="ORF">ADN00_09045</name>
</gene>
<dbReference type="Proteomes" id="UP000050417">
    <property type="component" value="Unassembled WGS sequence"/>
</dbReference>
<dbReference type="EMBL" id="LGCL01000023">
    <property type="protein sequence ID" value="KPL77273.1"/>
    <property type="molecule type" value="Genomic_DNA"/>
</dbReference>
<dbReference type="PANTHER" id="PTHR41252">
    <property type="entry name" value="BLR2505 PROTEIN"/>
    <property type="match status" value="1"/>
</dbReference>
<dbReference type="RefSeq" id="WP_075062673.1">
    <property type="nucleotide sequence ID" value="NZ_LGCL01000023.1"/>
</dbReference>
<dbReference type="Pfam" id="PF12680">
    <property type="entry name" value="SnoaL_2"/>
    <property type="match status" value="1"/>
</dbReference>
<evidence type="ECO:0000259" key="1">
    <source>
        <dbReference type="Pfam" id="PF12680"/>
    </source>
</evidence>
<dbReference type="SUPFAM" id="SSF54427">
    <property type="entry name" value="NTF2-like"/>
    <property type="match status" value="1"/>
</dbReference>
<comment type="caution">
    <text evidence="2">The sequence shown here is derived from an EMBL/GenBank/DDBJ whole genome shotgun (WGS) entry which is preliminary data.</text>
</comment>